<organism evidence="1 2">
    <name type="scientific">Octopus vulgaris</name>
    <name type="common">Common octopus</name>
    <dbReference type="NCBI Taxonomy" id="6645"/>
    <lineage>
        <taxon>Eukaryota</taxon>
        <taxon>Metazoa</taxon>
        <taxon>Spiralia</taxon>
        <taxon>Lophotrochozoa</taxon>
        <taxon>Mollusca</taxon>
        <taxon>Cephalopoda</taxon>
        <taxon>Coleoidea</taxon>
        <taxon>Octopodiformes</taxon>
        <taxon>Octopoda</taxon>
        <taxon>Incirrata</taxon>
        <taxon>Octopodidae</taxon>
        <taxon>Octopus</taxon>
    </lineage>
</organism>
<accession>A0AA36FDK2</accession>
<keyword evidence="2" id="KW-1185">Reference proteome</keyword>
<dbReference type="AlphaFoldDB" id="A0AA36FDK2"/>
<protein>
    <submittedName>
        <fullName evidence="1">Uncharacterized protein</fullName>
    </submittedName>
</protein>
<proteinExistence type="predicted"/>
<dbReference type="Proteomes" id="UP001162480">
    <property type="component" value="Chromosome 16"/>
</dbReference>
<gene>
    <name evidence="1" type="ORF">OCTVUL_1B019438</name>
</gene>
<dbReference type="EMBL" id="OX597829">
    <property type="protein sequence ID" value="CAI9734315.1"/>
    <property type="molecule type" value="Genomic_DNA"/>
</dbReference>
<evidence type="ECO:0000313" key="2">
    <source>
        <dbReference type="Proteomes" id="UP001162480"/>
    </source>
</evidence>
<sequence length="184" mass="21209">MYDKRVSKVLLFTSGNRLTDTKEKCSVKSIAGEIEFFADLQLSLDGGKIMSTIEVEKFYKECMNDHVTDLRLVDIPKSLLDIQETNVTGRPTPYQSPHYPDFQLGQYEESKAAKEIDLAWLLARHFNRQKCGTRNLQDCEFETYVSSEADQPTIESEDIEVTTEEFNDNSKLDLKKQDIPLWRA</sequence>
<evidence type="ECO:0000313" key="1">
    <source>
        <dbReference type="EMBL" id="CAI9734315.1"/>
    </source>
</evidence>
<reference evidence="1" key="1">
    <citation type="submission" date="2023-08" db="EMBL/GenBank/DDBJ databases">
        <authorList>
            <person name="Alioto T."/>
            <person name="Alioto T."/>
            <person name="Gomez Garrido J."/>
        </authorList>
    </citation>
    <scope>NUCLEOTIDE SEQUENCE</scope>
</reference>
<name>A0AA36FDK2_OCTVU</name>